<name>A0AA38R8E9_9PEZI</name>
<gene>
    <name evidence="2" type="ORF">NKR23_g8186</name>
</gene>
<evidence type="ECO:0000313" key="3">
    <source>
        <dbReference type="Proteomes" id="UP001174694"/>
    </source>
</evidence>
<evidence type="ECO:0000313" key="2">
    <source>
        <dbReference type="EMBL" id="KAJ9138839.1"/>
    </source>
</evidence>
<feature type="chain" id="PRO_5041248083" evidence="1">
    <location>
        <begin position="18"/>
        <end position="156"/>
    </location>
</feature>
<organism evidence="2 3">
    <name type="scientific">Pleurostoma richardsiae</name>
    <dbReference type="NCBI Taxonomy" id="41990"/>
    <lineage>
        <taxon>Eukaryota</taxon>
        <taxon>Fungi</taxon>
        <taxon>Dikarya</taxon>
        <taxon>Ascomycota</taxon>
        <taxon>Pezizomycotina</taxon>
        <taxon>Sordariomycetes</taxon>
        <taxon>Sordariomycetidae</taxon>
        <taxon>Calosphaeriales</taxon>
        <taxon>Pleurostomataceae</taxon>
        <taxon>Pleurostoma</taxon>
    </lineage>
</organism>
<evidence type="ECO:0000256" key="1">
    <source>
        <dbReference type="SAM" id="SignalP"/>
    </source>
</evidence>
<keyword evidence="3" id="KW-1185">Reference proteome</keyword>
<proteinExistence type="predicted"/>
<accession>A0AA38R8E9</accession>
<comment type="caution">
    <text evidence="2">The sequence shown here is derived from an EMBL/GenBank/DDBJ whole genome shotgun (WGS) entry which is preliminary data.</text>
</comment>
<protein>
    <submittedName>
        <fullName evidence="2">Uncharacterized protein</fullName>
    </submittedName>
</protein>
<keyword evidence="1" id="KW-0732">Signal</keyword>
<feature type="signal peptide" evidence="1">
    <location>
        <begin position="1"/>
        <end position="17"/>
    </location>
</feature>
<dbReference type="Proteomes" id="UP001174694">
    <property type="component" value="Unassembled WGS sequence"/>
</dbReference>
<reference evidence="2" key="1">
    <citation type="submission" date="2022-07" db="EMBL/GenBank/DDBJ databases">
        <title>Fungi with potential for degradation of polypropylene.</title>
        <authorList>
            <person name="Gostincar C."/>
        </authorList>
    </citation>
    <scope>NUCLEOTIDE SEQUENCE</scope>
    <source>
        <strain evidence="2">EXF-13308</strain>
    </source>
</reference>
<dbReference type="EMBL" id="JANBVO010000028">
    <property type="protein sequence ID" value="KAJ9138839.1"/>
    <property type="molecule type" value="Genomic_DNA"/>
</dbReference>
<dbReference type="AlphaFoldDB" id="A0AA38R8E9"/>
<sequence length="156" mass="16831">MKFSSILVGAMAAFATAAPTKDVEKRTSVDLSLLNNLNSFNAIDIQYLNVINSLDLQLLNSLSVNNNFNILAFQSLFQGSSFDLNAVLQLQQLQMLLQLASLGVFNAFDLSTLSLGSLQLGLVNNLGSVDFSQFIDASLVPQITSIAQQTVVVSKE</sequence>